<gene>
    <name evidence="11" type="ORF">MCOS_LOCUS6701</name>
</gene>
<dbReference type="PRINTS" id="PR00024">
    <property type="entry name" value="HOMEOBOX"/>
</dbReference>
<dbReference type="PANTHER" id="PTHR24340">
    <property type="entry name" value="HOMEOBOX PROTEIN NKX"/>
    <property type="match status" value="1"/>
</dbReference>
<accession>A0A0R3UHA9</accession>
<name>A0A0R3UHA9_MESCO</name>
<evidence type="ECO:0000256" key="2">
    <source>
        <dbReference type="ARBA" id="ARBA00005661"/>
    </source>
</evidence>
<dbReference type="FunFam" id="1.10.10.60:FF:000706">
    <property type="entry name" value="NK2b"/>
    <property type="match status" value="1"/>
</dbReference>
<dbReference type="Pfam" id="PF00046">
    <property type="entry name" value="Homeodomain"/>
    <property type="match status" value="1"/>
</dbReference>
<evidence type="ECO:0000256" key="6">
    <source>
        <dbReference type="ARBA" id="ARBA00023242"/>
    </source>
</evidence>
<dbReference type="OrthoDB" id="3137333at2759"/>
<dbReference type="GO" id="GO:0000978">
    <property type="term" value="F:RNA polymerase II cis-regulatory region sequence-specific DNA binding"/>
    <property type="evidence" value="ECO:0007669"/>
    <property type="project" value="TreeGrafter"/>
</dbReference>
<keyword evidence="6 7" id="KW-0539">Nucleus</keyword>
<evidence type="ECO:0000256" key="7">
    <source>
        <dbReference type="PROSITE-ProRule" id="PRU00108"/>
    </source>
</evidence>
<dbReference type="InterPro" id="IPR009057">
    <property type="entry name" value="Homeodomain-like_sf"/>
</dbReference>
<dbReference type="InterPro" id="IPR050394">
    <property type="entry name" value="Homeobox_NK-like"/>
</dbReference>
<dbReference type="InterPro" id="IPR001356">
    <property type="entry name" value="HD"/>
</dbReference>
<evidence type="ECO:0000256" key="1">
    <source>
        <dbReference type="ARBA" id="ARBA00004123"/>
    </source>
</evidence>
<dbReference type="GO" id="GO:0005634">
    <property type="term" value="C:nucleus"/>
    <property type="evidence" value="ECO:0007669"/>
    <property type="project" value="UniProtKB-SubCell"/>
</dbReference>
<feature type="region of interest" description="Disordered" evidence="9">
    <location>
        <begin position="195"/>
        <end position="253"/>
    </location>
</feature>
<dbReference type="AlphaFoldDB" id="A0A0R3UHA9"/>
<feature type="compositionally biased region" description="Polar residues" evidence="9">
    <location>
        <begin position="237"/>
        <end position="246"/>
    </location>
</feature>
<evidence type="ECO:0000256" key="9">
    <source>
        <dbReference type="SAM" id="MobiDB-lite"/>
    </source>
</evidence>
<keyword evidence="12" id="KW-1185">Reference proteome</keyword>
<dbReference type="STRING" id="53468.A0A0R3UHA9"/>
<dbReference type="GO" id="GO:0030154">
    <property type="term" value="P:cell differentiation"/>
    <property type="evidence" value="ECO:0007669"/>
    <property type="project" value="TreeGrafter"/>
</dbReference>
<keyword evidence="4 7" id="KW-0238">DNA-binding</keyword>
<evidence type="ECO:0000256" key="8">
    <source>
        <dbReference type="RuleBase" id="RU000682"/>
    </source>
</evidence>
<evidence type="ECO:0000259" key="10">
    <source>
        <dbReference type="PROSITE" id="PS50071"/>
    </source>
</evidence>
<protein>
    <recommendedName>
        <fullName evidence="10">Homeobox domain-containing protein</fullName>
    </recommendedName>
</protein>
<feature type="compositionally biased region" description="Polar residues" evidence="9">
    <location>
        <begin position="200"/>
        <end position="212"/>
    </location>
</feature>
<evidence type="ECO:0000313" key="12">
    <source>
        <dbReference type="Proteomes" id="UP000267029"/>
    </source>
</evidence>
<evidence type="ECO:0000256" key="5">
    <source>
        <dbReference type="ARBA" id="ARBA00023155"/>
    </source>
</evidence>
<dbReference type="SMART" id="SM00389">
    <property type="entry name" value="HOX"/>
    <property type="match status" value="1"/>
</dbReference>
<dbReference type="PANTHER" id="PTHR24340:SF41">
    <property type="entry name" value="MUSCLE-SPECIFIC HOMEOBOX PROTEIN TINMAN-RELATED"/>
    <property type="match status" value="1"/>
</dbReference>
<organism evidence="11 12">
    <name type="scientific">Mesocestoides corti</name>
    <name type="common">Flatworm</name>
    <dbReference type="NCBI Taxonomy" id="53468"/>
    <lineage>
        <taxon>Eukaryota</taxon>
        <taxon>Metazoa</taxon>
        <taxon>Spiralia</taxon>
        <taxon>Lophotrochozoa</taxon>
        <taxon>Platyhelminthes</taxon>
        <taxon>Cestoda</taxon>
        <taxon>Eucestoda</taxon>
        <taxon>Cyclophyllidea</taxon>
        <taxon>Mesocestoididae</taxon>
        <taxon>Mesocestoides</taxon>
    </lineage>
</organism>
<dbReference type="Gene3D" id="1.10.10.60">
    <property type="entry name" value="Homeodomain-like"/>
    <property type="match status" value="1"/>
</dbReference>
<evidence type="ECO:0000256" key="3">
    <source>
        <dbReference type="ARBA" id="ARBA00022473"/>
    </source>
</evidence>
<comment type="subcellular location">
    <subcellularLocation>
        <location evidence="1 7 8">Nucleus</location>
    </subcellularLocation>
</comment>
<comment type="similarity">
    <text evidence="2">Belongs to the NK-2 homeobox family.</text>
</comment>
<feature type="DNA-binding region" description="Homeobox" evidence="7">
    <location>
        <begin position="129"/>
        <end position="188"/>
    </location>
</feature>
<keyword evidence="5 7" id="KW-0371">Homeobox</keyword>
<dbReference type="GO" id="GO:0000981">
    <property type="term" value="F:DNA-binding transcription factor activity, RNA polymerase II-specific"/>
    <property type="evidence" value="ECO:0007669"/>
    <property type="project" value="InterPro"/>
</dbReference>
<feature type="domain" description="Homeobox" evidence="10">
    <location>
        <begin position="127"/>
        <end position="187"/>
    </location>
</feature>
<proteinExistence type="inferred from homology"/>
<dbReference type="EMBL" id="UXSR01005285">
    <property type="protein sequence ID" value="VDD80698.1"/>
    <property type="molecule type" value="Genomic_DNA"/>
</dbReference>
<dbReference type="PROSITE" id="PS00027">
    <property type="entry name" value="HOMEOBOX_1"/>
    <property type="match status" value="1"/>
</dbReference>
<dbReference type="PROSITE" id="PS50071">
    <property type="entry name" value="HOMEOBOX_2"/>
    <property type="match status" value="1"/>
</dbReference>
<dbReference type="InterPro" id="IPR020479">
    <property type="entry name" value="HD_metazoa"/>
</dbReference>
<evidence type="ECO:0000313" key="11">
    <source>
        <dbReference type="EMBL" id="VDD80698.1"/>
    </source>
</evidence>
<keyword evidence="3" id="KW-0217">Developmental protein</keyword>
<dbReference type="CDD" id="cd00086">
    <property type="entry name" value="homeodomain"/>
    <property type="match status" value="1"/>
</dbReference>
<dbReference type="SUPFAM" id="SSF46689">
    <property type="entry name" value="Homeodomain-like"/>
    <property type="match status" value="1"/>
</dbReference>
<dbReference type="Proteomes" id="UP000267029">
    <property type="component" value="Unassembled WGS sequence"/>
</dbReference>
<dbReference type="InterPro" id="IPR017970">
    <property type="entry name" value="Homeobox_CS"/>
</dbReference>
<evidence type="ECO:0000256" key="4">
    <source>
        <dbReference type="ARBA" id="ARBA00023125"/>
    </source>
</evidence>
<reference evidence="11 12" key="1">
    <citation type="submission" date="2018-10" db="EMBL/GenBank/DDBJ databases">
        <authorList>
            <consortium name="Pathogen Informatics"/>
        </authorList>
    </citation>
    <scope>NUCLEOTIDE SEQUENCE [LARGE SCALE GENOMIC DNA]</scope>
</reference>
<sequence>MGSASAAPMTNPYSMGTHFPNTSINEANLHHKFGLPVSSTSATSASFFYPHSPSTAPSPYAPYIPAYVPPPQLPTANLQSGVYQSVNENFETQRKAAVAAAAALAAHQQPSQSQPTQPLDQQVQQFSQRRKRRVLFSQTQVMELERRFKQQKYLTAPEREHLAQMIHLTPTQVKIWFQNHRYKCKRAIKEKEGGVVPLPQVQSGSGIRSCSEGSKEDDVLSDRSSPSEFNGNKDDIQSTSETTQIPSDGGRMLSASQIKDGFSNFEMALHFPDSKLFSGSTLAHGGYGGQPMFLSSPRDPPREGENGNVDIYRPYFNYCASDYDNSKRLGASILGSGASGEGPGTTDFLPQTANSKAVFGYQRIPDEEVSAKSKHAFGVEMRDIGFGSRHGDFYRMTQPLTKSGDVWQECLASAGSEKPNIMPSVYDFQTNTRTE</sequence>